<gene>
    <name evidence="2" type="ORF">PHYPSEUDO_015142</name>
</gene>
<proteinExistence type="predicted"/>
<feature type="compositionally biased region" description="Low complexity" evidence="1">
    <location>
        <begin position="61"/>
        <end position="75"/>
    </location>
</feature>
<sequence>MSSDQTNGSFLRSLSSPSTALALRDSATASGDNSAVVNSALSGSARDVGRSEIEESKDSRSPSALSADSPDSSVSGHLKASAINVSAGPRFPNAPPLESPDELDEFLRSSSPSSLCSGASSRDPRTLRTPPATVSKLSPRSILRTRSSTDAVPFPPDPVRQTRRRTDDPAMLPVSPASPDVADSETSSPGSSPARSEAYSSLRTPTPSPPKSSIPALFRRDGLMTAGIPPSVPAEFTDQETVLESPSAGSRNSAVEDDSGTSAEMADSDLSPPPSIAELWNRLEARDADRLVDDLDRTRLVAYALLRPPQPTDNQRFSAGSSDRSLAS</sequence>
<reference evidence="2" key="1">
    <citation type="submission" date="2021-02" db="EMBL/GenBank/DDBJ databases">
        <authorList>
            <person name="Palmer J.M."/>
        </authorList>
    </citation>
    <scope>NUCLEOTIDE SEQUENCE</scope>
    <source>
        <strain evidence="2">SCRP734</strain>
    </source>
</reference>
<dbReference type="Proteomes" id="UP000694044">
    <property type="component" value="Unassembled WGS sequence"/>
</dbReference>
<organism evidence="2 3">
    <name type="scientific">Phytophthora pseudosyringae</name>
    <dbReference type="NCBI Taxonomy" id="221518"/>
    <lineage>
        <taxon>Eukaryota</taxon>
        <taxon>Sar</taxon>
        <taxon>Stramenopiles</taxon>
        <taxon>Oomycota</taxon>
        <taxon>Peronosporomycetes</taxon>
        <taxon>Peronosporales</taxon>
        <taxon>Peronosporaceae</taxon>
        <taxon>Phytophthora</taxon>
    </lineage>
</organism>
<feature type="compositionally biased region" description="Polar residues" evidence="1">
    <location>
        <begin position="239"/>
        <end position="253"/>
    </location>
</feature>
<feature type="region of interest" description="Disordered" evidence="1">
    <location>
        <begin position="306"/>
        <end position="328"/>
    </location>
</feature>
<evidence type="ECO:0000313" key="2">
    <source>
        <dbReference type="EMBL" id="KAG7375833.1"/>
    </source>
</evidence>
<feature type="compositionally biased region" description="Polar residues" evidence="1">
    <location>
        <begin position="312"/>
        <end position="328"/>
    </location>
</feature>
<feature type="compositionally biased region" description="Basic and acidic residues" evidence="1">
    <location>
        <begin position="47"/>
        <end position="60"/>
    </location>
</feature>
<name>A0A8T1V660_9STRA</name>
<dbReference type="OrthoDB" id="142133at2759"/>
<accession>A0A8T1V660</accession>
<dbReference type="AlphaFoldDB" id="A0A8T1V660"/>
<evidence type="ECO:0000256" key="1">
    <source>
        <dbReference type="SAM" id="MobiDB-lite"/>
    </source>
</evidence>
<evidence type="ECO:0000313" key="3">
    <source>
        <dbReference type="Proteomes" id="UP000694044"/>
    </source>
</evidence>
<feature type="compositionally biased region" description="Low complexity" evidence="1">
    <location>
        <begin position="109"/>
        <end position="121"/>
    </location>
</feature>
<dbReference type="EMBL" id="JAGDFM010000906">
    <property type="protein sequence ID" value="KAG7375833.1"/>
    <property type="molecule type" value="Genomic_DNA"/>
</dbReference>
<feature type="region of interest" description="Disordered" evidence="1">
    <location>
        <begin position="25"/>
        <end position="275"/>
    </location>
</feature>
<feature type="compositionally biased region" description="Polar residues" evidence="1">
    <location>
        <begin position="27"/>
        <end position="42"/>
    </location>
</feature>
<keyword evidence="3" id="KW-1185">Reference proteome</keyword>
<comment type="caution">
    <text evidence="2">The sequence shown here is derived from an EMBL/GenBank/DDBJ whole genome shotgun (WGS) entry which is preliminary data.</text>
</comment>
<protein>
    <submittedName>
        <fullName evidence="2">Uncharacterized protein</fullName>
    </submittedName>
</protein>
<feature type="compositionally biased region" description="Polar residues" evidence="1">
    <location>
        <begin position="184"/>
        <end position="194"/>
    </location>
</feature>